<name>A0A3E1BB74_RHILT</name>
<dbReference type="Pfam" id="PF05016">
    <property type="entry name" value="ParE_toxin"/>
    <property type="match status" value="1"/>
</dbReference>
<comment type="similarity">
    <text evidence="1">Belongs to the RelE toxin family.</text>
</comment>
<dbReference type="InterPro" id="IPR035093">
    <property type="entry name" value="RelE/ParE_toxin_dom_sf"/>
</dbReference>
<dbReference type="AlphaFoldDB" id="A0A3E1BB74"/>
<evidence type="ECO:0000256" key="1">
    <source>
        <dbReference type="ARBA" id="ARBA00006226"/>
    </source>
</evidence>
<dbReference type="EMBL" id="NAOO01000025">
    <property type="protein sequence ID" value="RFB89365.1"/>
    <property type="molecule type" value="Genomic_DNA"/>
</dbReference>
<dbReference type="Proteomes" id="UP000256748">
    <property type="component" value="Unassembled WGS sequence"/>
</dbReference>
<accession>A0A3E1BB74</accession>
<dbReference type="PANTHER" id="PTHR33755">
    <property type="entry name" value="TOXIN PARE1-RELATED"/>
    <property type="match status" value="1"/>
</dbReference>
<dbReference type="InterPro" id="IPR007712">
    <property type="entry name" value="RelE/ParE_toxin"/>
</dbReference>
<dbReference type="InterPro" id="IPR051803">
    <property type="entry name" value="TA_system_RelE-like_toxin"/>
</dbReference>
<keyword evidence="2" id="KW-1277">Toxin-antitoxin system</keyword>
<proteinExistence type="inferred from homology"/>
<evidence type="ECO:0000256" key="2">
    <source>
        <dbReference type="ARBA" id="ARBA00022649"/>
    </source>
</evidence>
<evidence type="ECO:0000313" key="4">
    <source>
        <dbReference type="Proteomes" id="UP000256748"/>
    </source>
</evidence>
<protein>
    <submittedName>
        <fullName evidence="3">Plasmid stabilization protein</fullName>
    </submittedName>
</protein>
<sequence>MRVVFSRAARADLLTVGRYILEQNPARALPFMEELRSACMEIADMPHAFVELRLPRLTGVRRRPFGNYLIFYRIGDSTAQVMRILHGARDYARSLRRMT</sequence>
<dbReference type="PANTHER" id="PTHR33755:SF6">
    <property type="entry name" value="PLASMID STABILIZATION SYSTEM PROTEIN"/>
    <property type="match status" value="1"/>
</dbReference>
<evidence type="ECO:0000313" key="3">
    <source>
        <dbReference type="EMBL" id="RFB89365.1"/>
    </source>
</evidence>
<reference evidence="3 4" key="1">
    <citation type="submission" date="2017-03" db="EMBL/GenBank/DDBJ databases">
        <title>Genome analysis of Rhizobial strains effectives or ineffectives for nitrogen fixation isolated from bean seeds.</title>
        <authorList>
            <person name="Peralta H."/>
            <person name="Aguilar-Vera A."/>
            <person name="Mora Y."/>
            <person name="Vargas-Lagunas C."/>
            <person name="Girard L."/>
            <person name="Mora J."/>
        </authorList>
    </citation>
    <scope>NUCLEOTIDE SEQUENCE [LARGE SCALE GENOMIC DNA]</scope>
    <source>
        <strain evidence="3 4">CCGM5</strain>
    </source>
</reference>
<organism evidence="3 4">
    <name type="scientific">Rhizobium leguminosarum bv. trifolii</name>
    <dbReference type="NCBI Taxonomy" id="386"/>
    <lineage>
        <taxon>Bacteria</taxon>
        <taxon>Pseudomonadati</taxon>
        <taxon>Pseudomonadota</taxon>
        <taxon>Alphaproteobacteria</taxon>
        <taxon>Hyphomicrobiales</taxon>
        <taxon>Rhizobiaceae</taxon>
        <taxon>Rhizobium/Agrobacterium group</taxon>
        <taxon>Rhizobium</taxon>
    </lineage>
</organism>
<comment type="caution">
    <text evidence="3">The sequence shown here is derived from an EMBL/GenBank/DDBJ whole genome shotgun (WGS) entry which is preliminary data.</text>
</comment>
<dbReference type="RefSeq" id="WP_116274877.1">
    <property type="nucleotide sequence ID" value="NZ_KZ859523.1"/>
</dbReference>
<dbReference type="Gene3D" id="3.30.2310.20">
    <property type="entry name" value="RelE-like"/>
    <property type="match status" value="1"/>
</dbReference>
<gene>
    <name evidence="3" type="ORF">B5K10_20530</name>
</gene>